<evidence type="ECO:0000313" key="2">
    <source>
        <dbReference type="EMBL" id="OYO07900.1"/>
    </source>
</evidence>
<protein>
    <recommendedName>
        <fullName evidence="4">Pyrrolo-quinoline quinone</fullName>
    </recommendedName>
</protein>
<accession>A0A255FW18</accession>
<dbReference type="Gene3D" id="2.130.10.10">
    <property type="entry name" value="YVTN repeat-like/Quinoprotein amine dehydrogenase"/>
    <property type="match status" value="1"/>
</dbReference>
<reference evidence="2 3" key="1">
    <citation type="submission" date="2017-07" db="EMBL/GenBank/DDBJ databases">
        <title>Draft whole genome sequences of clinical Proprionibacteriaceae strains.</title>
        <authorList>
            <person name="Bernier A.-M."/>
            <person name="Bernard K."/>
            <person name="Domingo M.-C."/>
        </authorList>
    </citation>
    <scope>NUCLEOTIDE SEQUENCE [LARGE SCALE GENOMIC DNA]</scope>
    <source>
        <strain evidence="2 3">NML 030167</strain>
    </source>
</reference>
<dbReference type="InterPro" id="IPR011047">
    <property type="entry name" value="Quinoprotein_ADH-like_sf"/>
</dbReference>
<feature type="chain" id="PRO_5039662748" description="Pyrrolo-quinoline quinone" evidence="1">
    <location>
        <begin position="22"/>
        <end position="439"/>
    </location>
</feature>
<gene>
    <name evidence="2" type="ORF">CGZ94_20770</name>
</gene>
<sequence length="439" mass="46636">MLRTLVAAASCLMLVVTGCTGSGTEPAPTPTGPPVYRGPELPRLITEEIPVDPNLAVRSVDRPVTRLNENTLVLGAGGAFSVIDLRTGAEQWNGRDLPETFTLPEIGRVSLFTMDGWATADDRGGLLVEQYYQDPCPGDAGCTADRATLTEGKGLLAFSAVDRRLLWSAPVLPPVPRDSVGAKGRNNIFPSIVGASRDVVVVNIGGDPPHGTGYGPTDGTPRVTMGFDPATGEKLWEIPGVLTQKLVDGLALGVATPDDGGTLPTPLALDARTGRERWRLSEPGRWQDATAGIALLDRADRNLTNPLQPRLVALPGGELGPELGQRSFVGLGTDLDGIPFASWVSNAPTGSTYALWSQRLSDPQPLHGPGQLDDLRFVHGVTNGYLWVGAGSRETRVTALDRSGTERSDALPGFPRYIDNDIVVTDGTGAVRIWRHRPA</sequence>
<organism evidence="2 3">
    <name type="scientific">Enemella evansiae</name>
    <dbReference type="NCBI Taxonomy" id="2016499"/>
    <lineage>
        <taxon>Bacteria</taxon>
        <taxon>Bacillati</taxon>
        <taxon>Actinomycetota</taxon>
        <taxon>Actinomycetes</taxon>
        <taxon>Propionibacteriales</taxon>
        <taxon>Propionibacteriaceae</taxon>
        <taxon>Enemella</taxon>
    </lineage>
</organism>
<dbReference type="PROSITE" id="PS51257">
    <property type="entry name" value="PROKAR_LIPOPROTEIN"/>
    <property type="match status" value="1"/>
</dbReference>
<feature type="signal peptide" evidence="1">
    <location>
        <begin position="1"/>
        <end position="21"/>
    </location>
</feature>
<evidence type="ECO:0000256" key="1">
    <source>
        <dbReference type="SAM" id="SignalP"/>
    </source>
</evidence>
<dbReference type="InterPro" id="IPR015943">
    <property type="entry name" value="WD40/YVTN_repeat-like_dom_sf"/>
</dbReference>
<dbReference type="SUPFAM" id="SSF50998">
    <property type="entry name" value="Quinoprotein alcohol dehydrogenase-like"/>
    <property type="match status" value="1"/>
</dbReference>
<dbReference type="Proteomes" id="UP000215896">
    <property type="component" value="Unassembled WGS sequence"/>
</dbReference>
<dbReference type="EMBL" id="NMVO01000019">
    <property type="protein sequence ID" value="OYO07900.1"/>
    <property type="molecule type" value="Genomic_DNA"/>
</dbReference>
<dbReference type="RefSeq" id="WP_094407254.1">
    <property type="nucleotide sequence ID" value="NZ_NMVO01000019.1"/>
</dbReference>
<dbReference type="AlphaFoldDB" id="A0A255FW18"/>
<name>A0A255FW18_9ACTN</name>
<keyword evidence="1" id="KW-0732">Signal</keyword>
<evidence type="ECO:0000313" key="3">
    <source>
        <dbReference type="Proteomes" id="UP000215896"/>
    </source>
</evidence>
<keyword evidence="3" id="KW-1185">Reference proteome</keyword>
<proteinExistence type="predicted"/>
<comment type="caution">
    <text evidence="2">The sequence shown here is derived from an EMBL/GenBank/DDBJ whole genome shotgun (WGS) entry which is preliminary data.</text>
</comment>
<evidence type="ECO:0008006" key="4">
    <source>
        <dbReference type="Google" id="ProtNLM"/>
    </source>
</evidence>